<evidence type="ECO:0000313" key="2">
    <source>
        <dbReference type="EMBL" id="VVC42461.1"/>
    </source>
</evidence>
<dbReference type="AlphaFoldDB" id="A0A5E4NJB8"/>
<gene>
    <name evidence="2" type="ORF">CINCED_3A011031</name>
</gene>
<dbReference type="Proteomes" id="UP000325440">
    <property type="component" value="Unassembled WGS sequence"/>
</dbReference>
<accession>A0A5E4NJB8</accession>
<feature type="compositionally biased region" description="Low complexity" evidence="1">
    <location>
        <begin position="101"/>
        <end position="117"/>
    </location>
</feature>
<sequence>MNVKKKIVPVLCLMSAYLHWLKPRMLSMSPSKDGKSLLLNLCGRSRFLIPMIVFTAFWLFDAQMHIEASVHLSLSRNVHLTIGREVAQLDNDDDDDDDNDTYSIDSYTDSSQSDSSSMRQARAIALQQEIDFIQTFNRSRPI</sequence>
<organism evidence="2 3">
    <name type="scientific">Cinara cedri</name>
    <dbReference type="NCBI Taxonomy" id="506608"/>
    <lineage>
        <taxon>Eukaryota</taxon>
        <taxon>Metazoa</taxon>
        <taxon>Ecdysozoa</taxon>
        <taxon>Arthropoda</taxon>
        <taxon>Hexapoda</taxon>
        <taxon>Insecta</taxon>
        <taxon>Pterygota</taxon>
        <taxon>Neoptera</taxon>
        <taxon>Paraneoptera</taxon>
        <taxon>Hemiptera</taxon>
        <taxon>Sternorrhyncha</taxon>
        <taxon>Aphidomorpha</taxon>
        <taxon>Aphidoidea</taxon>
        <taxon>Aphididae</taxon>
        <taxon>Lachninae</taxon>
        <taxon>Cinara</taxon>
    </lineage>
</organism>
<name>A0A5E4NJB8_9HEMI</name>
<keyword evidence="3" id="KW-1185">Reference proteome</keyword>
<evidence type="ECO:0000313" key="3">
    <source>
        <dbReference type="Proteomes" id="UP000325440"/>
    </source>
</evidence>
<dbReference type="EMBL" id="CABPRJ010001953">
    <property type="protein sequence ID" value="VVC42461.1"/>
    <property type="molecule type" value="Genomic_DNA"/>
</dbReference>
<protein>
    <submittedName>
        <fullName evidence="2">Uncharacterized protein</fullName>
    </submittedName>
</protein>
<evidence type="ECO:0000256" key="1">
    <source>
        <dbReference type="SAM" id="MobiDB-lite"/>
    </source>
</evidence>
<feature type="compositionally biased region" description="Acidic residues" evidence="1">
    <location>
        <begin position="90"/>
        <end position="100"/>
    </location>
</feature>
<reference evidence="2 3" key="1">
    <citation type="submission" date="2019-08" db="EMBL/GenBank/DDBJ databases">
        <authorList>
            <person name="Alioto T."/>
            <person name="Alioto T."/>
            <person name="Gomez Garrido J."/>
        </authorList>
    </citation>
    <scope>NUCLEOTIDE SEQUENCE [LARGE SCALE GENOMIC DNA]</scope>
</reference>
<dbReference type="OrthoDB" id="6620291at2759"/>
<feature type="region of interest" description="Disordered" evidence="1">
    <location>
        <begin position="89"/>
        <end position="118"/>
    </location>
</feature>
<proteinExistence type="predicted"/>